<dbReference type="InterPro" id="IPR007076">
    <property type="entry name" value="TfoX_N"/>
</dbReference>
<sequence>MARTPRTPPPAQQQLIDRLRELLVDEPVTREVSMFGGHCVMVSERIAVSAGRDGSLLVRVSPDRHDELMALPGAIRAEMGAGRDMGPGWITVEPSSIATDDQLAGWLAPAPEYNRSVTGGTP</sequence>
<gene>
    <name evidence="3" type="ORF">DQ226_00680</name>
    <name evidence="2" type="ORF">QYF62_01570</name>
</gene>
<dbReference type="SUPFAM" id="SSF159894">
    <property type="entry name" value="YgaC/TfoX-N like"/>
    <property type="match status" value="1"/>
</dbReference>
<name>A0A365PE68_9ACTN</name>
<organism evidence="3 4">
    <name type="scientific">Dietzia maris</name>
    <dbReference type="NCBI Taxonomy" id="37915"/>
    <lineage>
        <taxon>Bacteria</taxon>
        <taxon>Bacillati</taxon>
        <taxon>Actinomycetota</taxon>
        <taxon>Actinomycetes</taxon>
        <taxon>Mycobacteriales</taxon>
        <taxon>Dietziaceae</taxon>
        <taxon>Dietzia</taxon>
    </lineage>
</organism>
<dbReference type="Gene3D" id="3.30.1460.30">
    <property type="entry name" value="YgaC/TfoX-N like chaperone"/>
    <property type="match status" value="1"/>
</dbReference>
<evidence type="ECO:0000313" key="5">
    <source>
        <dbReference type="Proteomes" id="UP001172702"/>
    </source>
</evidence>
<evidence type="ECO:0000259" key="1">
    <source>
        <dbReference type="Pfam" id="PF04993"/>
    </source>
</evidence>
<keyword evidence="5" id="KW-1185">Reference proteome</keyword>
<feature type="domain" description="TfoX N-terminal" evidence="1">
    <location>
        <begin position="31"/>
        <end position="109"/>
    </location>
</feature>
<protein>
    <submittedName>
        <fullName evidence="2">TfoX/Sxy family protein</fullName>
    </submittedName>
</protein>
<dbReference type="Proteomes" id="UP000252187">
    <property type="component" value="Unassembled WGS sequence"/>
</dbReference>
<evidence type="ECO:0000313" key="4">
    <source>
        <dbReference type="Proteomes" id="UP000252187"/>
    </source>
</evidence>
<dbReference type="Pfam" id="PF04993">
    <property type="entry name" value="TfoX_N"/>
    <property type="match status" value="1"/>
</dbReference>
<proteinExistence type="predicted"/>
<evidence type="ECO:0000313" key="3">
    <source>
        <dbReference type="EMBL" id="RBA41065.1"/>
    </source>
</evidence>
<accession>A0A365PE68</accession>
<evidence type="ECO:0000313" key="2">
    <source>
        <dbReference type="EMBL" id="MDN4504753.1"/>
    </source>
</evidence>
<dbReference type="AlphaFoldDB" id="A0A365PE68"/>
<dbReference type="Proteomes" id="UP001172702">
    <property type="component" value="Unassembled WGS sequence"/>
</dbReference>
<dbReference type="RefSeq" id="WP_119191686.1">
    <property type="nucleotide sequence ID" value="NZ_JAPWIO010000012.1"/>
</dbReference>
<comment type="caution">
    <text evidence="3">The sequence shown here is derived from an EMBL/GenBank/DDBJ whole genome shotgun (WGS) entry which is preliminary data.</text>
</comment>
<dbReference type="EMBL" id="QNTT01000001">
    <property type="protein sequence ID" value="RBA41065.1"/>
    <property type="molecule type" value="Genomic_DNA"/>
</dbReference>
<dbReference type="EMBL" id="JAUHTB010000001">
    <property type="protein sequence ID" value="MDN4504753.1"/>
    <property type="molecule type" value="Genomic_DNA"/>
</dbReference>
<reference evidence="3 4" key="1">
    <citation type="submission" date="2018-06" db="EMBL/GenBank/DDBJ databases">
        <title>Whole genome sequencing of four bacterial strains from South Shetland trench revealing bio-synthetic gene clusters.</title>
        <authorList>
            <person name="Abdel-Mageed W.M."/>
            <person name="Lehri B."/>
            <person name="Jarmusch S.A."/>
            <person name="Miranda K."/>
            <person name="Goodfellow M."/>
            <person name="Jaspars M."/>
            <person name="Karlyshev A.V."/>
        </authorList>
    </citation>
    <scope>NUCLEOTIDE SEQUENCE [LARGE SCALE GENOMIC DNA]</scope>
    <source>
        <strain evidence="3 4">SST1</strain>
    </source>
</reference>
<reference evidence="2 5" key="2">
    <citation type="submission" date="2023-07" db="EMBL/GenBank/DDBJ databases">
        <title>Strategy for survival of the halotoleranting strain Dietzia MX2 from the Yakshinskoe mineral salts deposit.</title>
        <authorList>
            <person name="Kharitonova M.A."/>
            <person name="Kupriyanova-Ashina F.G."/>
            <person name="Shakirov T.R."/>
            <person name="Vafina M.S."/>
            <person name="Ilinskaya O.N."/>
        </authorList>
    </citation>
    <scope>NUCLEOTIDE SEQUENCE [LARGE SCALE GENOMIC DNA]</scope>
    <source>
        <strain evidence="2 5">MX2</strain>
    </source>
</reference>